<keyword evidence="4" id="KW-1185">Reference proteome</keyword>
<keyword evidence="1" id="KW-0238">DNA-binding</keyword>
<organism evidence="3 4">
    <name type="scientific">Methylobacterium organophilum</name>
    <dbReference type="NCBI Taxonomy" id="410"/>
    <lineage>
        <taxon>Bacteria</taxon>
        <taxon>Pseudomonadati</taxon>
        <taxon>Pseudomonadota</taxon>
        <taxon>Alphaproteobacteria</taxon>
        <taxon>Hyphomicrobiales</taxon>
        <taxon>Methylobacteriaceae</taxon>
        <taxon>Methylobacterium</taxon>
    </lineage>
</organism>
<dbReference type="InterPro" id="IPR036388">
    <property type="entry name" value="WH-like_DNA-bd_sf"/>
</dbReference>
<sequence length="160" mass="17046">MRLSLYTDFALRLLMYLAGQPPEAWATTPEVARVFGISAHHLQKSAQGLVRAGFVQARQGRSGGLRLAKPVGEIRLGAVVAELEGSGCLIDCERGPCPLAGHCALKHAIDNAERSFLRELDRFTLADVTAGRTGDAVRSLSSRTSGPLAAEMPPPMPAVQ</sequence>
<dbReference type="PANTHER" id="PTHR33221">
    <property type="entry name" value="WINGED HELIX-TURN-HELIX TRANSCRIPTIONAL REGULATOR, RRF2 FAMILY"/>
    <property type="match status" value="1"/>
</dbReference>
<reference evidence="3" key="2">
    <citation type="submission" date="2021-08" db="EMBL/GenBank/DDBJ databases">
        <authorList>
            <person name="Tani A."/>
            <person name="Ola A."/>
            <person name="Ogura Y."/>
            <person name="Katsura K."/>
            <person name="Hayashi T."/>
        </authorList>
    </citation>
    <scope>NUCLEOTIDE SEQUENCE</scope>
    <source>
        <strain evidence="3">NBRC 15689</strain>
    </source>
</reference>
<dbReference type="Pfam" id="PF02082">
    <property type="entry name" value="Rrf2"/>
    <property type="match status" value="1"/>
</dbReference>
<dbReference type="RefSeq" id="WP_238311823.1">
    <property type="nucleotide sequence ID" value="NZ_BPQV01000008.1"/>
</dbReference>
<dbReference type="Proteomes" id="UP001055156">
    <property type="component" value="Unassembled WGS sequence"/>
</dbReference>
<evidence type="ECO:0000313" key="3">
    <source>
        <dbReference type="EMBL" id="GJE28031.1"/>
    </source>
</evidence>
<proteinExistence type="predicted"/>
<dbReference type="InterPro" id="IPR000944">
    <property type="entry name" value="Tscrpt_reg_Rrf2"/>
</dbReference>
<comment type="caution">
    <text evidence="3">The sequence shown here is derived from an EMBL/GenBank/DDBJ whole genome shotgun (WGS) entry which is preliminary data.</text>
</comment>
<dbReference type="PANTHER" id="PTHR33221:SF4">
    <property type="entry name" value="HTH-TYPE TRANSCRIPTIONAL REPRESSOR NSRR"/>
    <property type="match status" value="1"/>
</dbReference>
<accession>A0ABQ4TAF4</accession>
<dbReference type="Gene3D" id="1.10.10.10">
    <property type="entry name" value="Winged helix-like DNA-binding domain superfamily/Winged helix DNA-binding domain"/>
    <property type="match status" value="1"/>
</dbReference>
<evidence type="ECO:0000313" key="4">
    <source>
        <dbReference type="Proteomes" id="UP001055156"/>
    </source>
</evidence>
<dbReference type="InterPro" id="IPR036390">
    <property type="entry name" value="WH_DNA-bd_sf"/>
</dbReference>
<reference evidence="3" key="1">
    <citation type="journal article" date="2021" name="Front. Microbiol.">
        <title>Comprehensive Comparative Genomics and Phenotyping of Methylobacterium Species.</title>
        <authorList>
            <person name="Alessa O."/>
            <person name="Ogura Y."/>
            <person name="Fujitani Y."/>
            <person name="Takami H."/>
            <person name="Hayashi T."/>
            <person name="Sahin N."/>
            <person name="Tani A."/>
        </authorList>
    </citation>
    <scope>NUCLEOTIDE SEQUENCE</scope>
    <source>
        <strain evidence="3">NBRC 15689</strain>
    </source>
</reference>
<dbReference type="PROSITE" id="PS51197">
    <property type="entry name" value="HTH_RRF2_2"/>
    <property type="match status" value="1"/>
</dbReference>
<dbReference type="SUPFAM" id="SSF46785">
    <property type="entry name" value="Winged helix' DNA-binding domain"/>
    <property type="match status" value="1"/>
</dbReference>
<dbReference type="NCBIfam" id="TIGR00738">
    <property type="entry name" value="rrf2_super"/>
    <property type="match status" value="1"/>
</dbReference>
<name>A0ABQ4TAF4_METOR</name>
<feature type="region of interest" description="Disordered" evidence="2">
    <location>
        <begin position="134"/>
        <end position="160"/>
    </location>
</feature>
<dbReference type="EMBL" id="BPQV01000008">
    <property type="protein sequence ID" value="GJE28031.1"/>
    <property type="molecule type" value="Genomic_DNA"/>
</dbReference>
<evidence type="ECO:0000256" key="2">
    <source>
        <dbReference type="SAM" id="MobiDB-lite"/>
    </source>
</evidence>
<gene>
    <name evidence="3" type="primary">nsrR</name>
    <name evidence="3" type="ORF">LKMONMHP_2895</name>
</gene>
<evidence type="ECO:0000256" key="1">
    <source>
        <dbReference type="ARBA" id="ARBA00023125"/>
    </source>
</evidence>
<protein>
    <submittedName>
        <fullName evidence="3">HTH-type transcriptional repressor NsrR</fullName>
    </submittedName>
</protein>